<dbReference type="SUPFAM" id="SSF52172">
    <property type="entry name" value="CheY-like"/>
    <property type="match status" value="1"/>
</dbReference>
<reference evidence="2 3" key="1">
    <citation type="submission" date="2024-06" db="EMBL/GenBank/DDBJ databases">
        <title>Draft genome sequence of Geodermatophilus badlandi, a novel member of the Geodermatophilaceae isolated from badland sedimentary rocks in the Red desert, Wyoming, USA.</title>
        <authorList>
            <person name="Ben Tekaya S."/>
            <person name="Nouioui I."/>
            <person name="Flores G.M."/>
            <person name="Shaal M.N."/>
            <person name="Bredoire F."/>
            <person name="Basile F."/>
            <person name="Van Diepen L."/>
            <person name="Ward N.L."/>
        </authorList>
    </citation>
    <scope>NUCLEOTIDE SEQUENCE [LARGE SCALE GENOMIC DNA]</scope>
    <source>
        <strain evidence="2 3">WL48A</strain>
    </source>
</reference>
<dbReference type="PROSITE" id="PS50921">
    <property type="entry name" value="ANTAR"/>
    <property type="match status" value="1"/>
</dbReference>
<comment type="caution">
    <text evidence="2">The sequence shown here is derived from an EMBL/GenBank/DDBJ whole genome shotgun (WGS) entry which is preliminary data.</text>
</comment>
<protein>
    <submittedName>
        <fullName evidence="2">ANTAR domain-containing protein</fullName>
    </submittedName>
</protein>
<accession>A0ABV3XKX9</accession>
<gene>
    <name evidence="2" type="ORF">ABQ292_23070</name>
</gene>
<evidence type="ECO:0000313" key="3">
    <source>
        <dbReference type="Proteomes" id="UP001560045"/>
    </source>
</evidence>
<dbReference type="Proteomes" id="UP001560045">
    <property type="component" value="Unassembled WGS sequence"/>
</dbReference>
<name>A0ABV3XKX9_9ACTN</name>
<sequence length="68" mass="7329">MADARDLNHLTTALSSRDLIGQAKGILMERYKITAEMAFALLARTSQDTNRKLHEVAASLAQSGVLGS</sequence>
<feature type="domain" description="ANTAR" evidence="1">
    <location>
        <begin position="1"/>
        <end position="61"/>
    </location>
</feature>
<dbReference type="Gene3D" id="1.10.10.10">
    <property type="entry name" value="Winged helix-like DNA-binding domain superfamily/Winged helix DNA-binding domain"/>
    <property type="match status" value="1"/>
</dbReference>
<organism evidence="2 3">
    <name type="scientific">Geodermatophilus maliterrae</name>
    <dbReference type="NCBI Taxonomy" id="3162531"/>
    <lineage>
        <taxon>Bacteria</taxon>
        <taxon>Bacillati</taxon>
        <taxon>Actinomycetota</taxon>
        <taxon>Actinomycetes</taxon>
        <taxon>Geodermatophilales</taxon>
        <taxon>Geodermatophilaceae</taxon>
        <taxon>Geodermatophilus</taxon>
    </lineage>
</organism>
<dbReference type="InterPro" id="IPR011006">
    <property type="entry name" value="CheY-like_superfamily"/>
</dbReference>
<dbReference type="InterPro" id="IPR005561">
    <property type="entry name" value="ANTAR"/>
</dbReference>
<dbReference type="RefSeq" id="WP_369210054.1">
    <property type="nucleotide sequence ID" value="NZ_JBFNXQ010000114.1"/>
</dbReference>
<keyword evidence="3" id="KW-1185">Reference proteome</keyword>
<proteinExistence type="predicted"/>
<evidence type="ECO:0000259" key="1">
    <source>
        <dbReference type="PROSITE" id="PS50921"/>
    </source>
</evidence>
<dbReference type="EMBL" id="JBFNXQ010000114">
    <property type="protein sequence ID" value="MEX5721243.1"/>
    <property type="molecule type" value="Genomic_DNA"/>
</dbReference>
<dbReference type="Pfam" id="PF03861">
    <property type="entry name" value="ANTAR"/>
    <property type="match status" value="1"/>
</dbReference>
<dbReference type="SMART" id="SM01012">
    <property type="entry name" value="ANTAR"/>
    <property type="match status" value="1"/>
</dbReference>
<dbReference type="InterPro" id="IPR036388">
    <property type="entry name" value="WH-like_DNA-bd_sf"/>
</dbReference>
<evidence type="ECO:0000313" key="2">
    <source>
        <dbReference type="EMBL" id="MEX5721243.1"/>
    </source>
</evidence>